<name>A0AAV6JAN6_9ERIC</name>
<evidence type="ECO:0000313" key="5">
    <source>
        <dbReference type="Proteomes" id="UP000823749"/>
    </source>
</evidence>
<comment type="caution">
    <text evidence="4">The sequence shown here is derived from an EMBL/GenBank/DDBJ whole genome shotgun (WGS) entry which is preliminary data.</text>
</comment>
<dbReference type="Proteomes" id="UP000823749">
    <property type="component" value="Chromosome 8"/>
</dbReference>
<evidence type="ECO:0000313" key="4">
    <source>
        <dbReference type="EMBL" id="KAG5535699.1"/>
    </source>
</evidence>
<dbReference type="PANTHER" id="PTHR13292">
    <property type="entry name" value="AUTOPHAGY-RELATED PROTEIN 101"/>
    <property type="match status" value="1"/>
</dbReference>
<dbReference type="EMBL" id="JACTNZ010000008">
    <property type="protein sequence ID" value="KAG5535699.1"/>
    <property type="molecule type" value="Genomic_DNA"/>
</dbReference>
<evidence type="ECO:0000256" key="3">
    <source>
        <dbReference type="ARBA" id="ARBA00023006"/>
    </source>
</evidence>
<dbReference type="GO" id="GO:0000045">
    <property type="term" value="P:autophagosome assembly"/>
    <property type="evidence" value="ECO:0007669"/>
    <property type="project" value="TreeGrafter"/>
</dbReference>
<keyword evidence="3" id="KW-0072">Autophagy</keyword>
<keyword evidence="5" id="KW-1185">Reference proteome</keyword>
<dbReference type="GO" id="GO:0000407">
    <property type="term" value="C:phagophore assembly site"/>
    <property type="evidence" value="ECO:0007669"/>
    <property type="project" value="TreeGrafter"/>
</dbReference>
<dbReference type="PANTHER" id="PTHR13292:SF0">
    <property type="entry name" value="AUTOPHAGY-RELATED PROTEIN 101"/>
    <property type="match status" value="1"/>
</dbReference>
<comment type="similarity">
    <text evidence="1">Belongs to the ATG101 family.</text>
</comment>
<dbReference type="AlphaFoldDB" id="A0AAV6JAN6"/>
<dbReference type="GO" id="GO:0019901">
    <property type="term" value="F:protein kinase binding"/>
    <property type="evidence" value="ECO:0007669"/>
    <property type="project" value="TreeGrafter"/>
</dbReference>
<gene>
    <name evidence="4" type="ORF">RHGRI_023459</name>
</gene>
<dbReference type="Pfam" id="PF07855">
    <property type="entry name" value="ATG101"/>
    <property type="match status" value="1"/>
</dbReference>
<dbReference type="GO" id="GO:1990316">
    <property type="term" value="C:Atg1/ULK1 kinase complex"/>
    <property type="evidence" value="ECO:0007669"/>
    <property type="project" value="TreeGrafter"/>
</dbReference>
<sequence length="159" mass="17959">MNCEVCPLKELELEHFEVREVLRCVLHTIFFHRALGLVRPKDVDLELFDITYVQCGDLDLEKKIEEKIDQFIDRVEKHPNKKYQAEEIAKQSASRDCGFNVEGRETVSWIVDSGSSRLGFNRLVFLDRVGENWAWLGYGIDDGGEVDGGGGGGGDGVRL</sequence>
<reference evidence="4" key="1">
    <citation type="submission" date="2020-08" db="EMBL/GenBank/DDBJ databases">
        <title>Plant Genome Project.</title>
        <authorList>
            <person name="Zhang R.-G."/>
        </authorList>
    </citation>
    <scope>NUCLEOTIDE SEQUENCE</scope>
    <source>
        <strain evidence="4">WSP0</strain>
        <tissue evidence="4">Leaf</tissue>
    </source>
</reference>
<evidence type="ECO:0000256" key="1">
    <source>
        <dbReference type="ARBA" id="ARBA00007130"/>
    </source>
</evidence>
<dbReference type="InterPro" id="IPR012445">
    <property type="entry name" value="ATG101"/>
</dbReference>
<evidence type="ECO:0000256" key="2">
    <source>
        <dbReference type="ARBA" id="ARBA00018874"/>
    </source>
</evidence>
<protein>
    <recommendedName>
        <fullName evidence="2">Autophagy-related protein 101</fullName>
    </recommendedName>
</protein>
<accession>A0AAV6JAN6</accession>
<organism evidence="4 5">
    <name type="scientific">Rhododendron griersonianum</name>
    <dbReference type="NCBI Taxonomy" id="479676"/>
    <lineage>
        <taxon>Eukaryota</taxon>
        <taxon>Viridiplantae</taxon>
        <taxon>Streptophyta</taxon>
        <taxon>Embryophyta</taxon>
        <taxon>Tracheophyta</taxon>
        <taxon>Spermatophyta</taxon>
        <taxon>Magnoliopsida</taxon>
        <taxon>eudicotyledons</taxon>
        <taxon>Gunneridae</taxon>
        <taxon>Pentapetalae</taxon>
        <taxon>asterids</taxon>
        <taxon>Ericales</taxon>
        <taxon>Ericaceae</taxon>
        <taxon>Ericoideae</taxon>
        <taxon>Rhodoreae</taxon>
        <taxon>Rhododendron</taxon>
    </lineage>
</organism>
<proteinExistence type="inferred from homology"/>